<organism evidence="1 2">
    <name type="scientific">Populus alba</name>
    <name type="common">White poplar</name>
    <dbReference type="NCBI Taxonomy" id="43335"/>
    <lineage>
        <taxon>Eukaryota</taxon>
        <taxon>Viridiplantae</taxon>
        <taxon>Streptophyta</taxon>
        <taxon>Embryophyta</taxon>
        <taxon>Tracheophyta</taxon>
        <taxon>Spermatophyta</taxon>
        <taxon>Magnoliopsida</taxon>
        <taxon>eudicotyledons</taxon>
        <taxon>Gunneridae</taxon>
        <taxon>Pentapetalae</taxon>
        <taxon>rosids</taxon>
        <taxon>fabids</taxon>
        <taxon>Malpighiales</taxon>
        <taxon>Salicaceae</taxon>
        <taxon>Saliceae</taxon>
        <taxon>Populus</taxon>
    </lineage>
</organism>
<protein>
    <submittedName>
        <fullName evidence="1">Uncharacterized protein</fullName>
    </submittedName>
</protein>
<dbReference type="Proteomes" id="UP000309997">
    <property type="component" value="Unassembled WGS sequence"/>
</dbReference>
<dbReference type="EMBL" id="RCHU02000015">
    <property type="protein sequence ID" value="KAL3570142.1"/>
    <property type="molecule type" value="Genomic_DNA"/>
</dbReference>
<sequence length="164" mass="18762">MKVSKIACRWLVKIQRLLFLNRACNRQSIFAEAKAIIRNAEMRSHSRSVDGRFDLHDPSYKFIVWDSGSGQTGKAGFILYPPRNLHPLPPYKRTSPEMIAGKQILKGFSSPYFISSSSANNNPSSSHPLDAKSELTLTNIRTWRNPCWENPHKSRCRAMQMQIK</sequence>
<evidence type="ECO:0000313" key="2">
    <source>
        <dbReference type="Proteomes" id="UP000309997"/>
    </source>
</evidence>
<accession>A0ACC4AW58</accession>
<keyword evidence="2" id="KW-1185">Reference proteome</keyword>
<evidence type="ECO:0000313" key="1">
    <source>
        <dbReference type="EMBL" id="KAL3570142.1"/>
    </source>
</evidence>
<name>A0ACC4AW58_POPAL</name>
<comment type="caution">
    <text evidence="1">The sequence shown here is derived from an EMBL/GenBank/DDBJ whole genome shotgun (WGS) entry which is preliminary data.</text>
</comment>
<proteinExistence type="predicted"/>
<gene>
    <name evidence="1" type="ORF">D5086_027391</name>
</gene>
<reference evidence="1 2" key="1">
    <citation type="journal article" date="2024" name="Plant Biotechnol. J.">
        <title>Genome and CRISPR/Cas9 system of a widespread forest tree (Populus alba) in the world.</title>
        <authorList>
            <person name="Liu Y.J."/>
            <person name="Jiang P.F."/>
            <person name="Han X.M."/>
            <person name="Li X.Y."/>
            <person name="Wang H.M."/>
            <person name="Wang Y.J."/>
            <person name="Wang X.X."/>
            <person name="Zeng Q.Y."/>
        </authorList>
    </citation>
    <scope>NUCLEOTIDE SEQUENCE [LARGE SCALE GENOMIC DNA]</scope>
    <source>
        <strain evidence="2">cv. PAL-ZL1</strain>
    </source>
</reference>